<feature type="binding site" evidence="9">
    <location>
        <position position="97"/>
    </location>
    <ligand>
        <name>Fe(2+)</name>
        <dbReference type="ChEBI" id="CHEBI:29033"/>
    </ligand>
</feature>
<dbReference type="SUPFAM" id="SSF51182">
    <property type="entry name" value="RmlC-like cupins"/>
    <property type="match status" value="1"/>
</dbReference>
<dbReference type="Gene3D" id="2.60.120.10">
    <property type="entry name" value="Jelly Rolls"/>
    <property type="match status" value="1"/>
</dbReference>
<keyword evidence="2 9" id="KW-0533">Nickel</keyword>
<feature type="binding site" evidence="9">
    <location>
        <position position="103"/>
    </location>
    <ligand>
        <name>Ni(2+)</name>
        <dbReference type="ChEBI" id="CHEBI:49786"/>
    </ligand>
</feature>
<dbReference type="UniPathway" id="UPA00904">
    <property type="reaction ID" value="UER00878"/>
</dbReference>
<evidence type="ECO:0000256" key="7">
    <source>
        <dbReference type="ARBA" id="ARBA00023004"/>
    </source>
</evidence>
<dbReference type="GO" id="GO:0010308">
    <property type="term" value="F:acireductone dioxygenase (Ni2+-requiring) activity"/>
    <property type="evidence" value="ECO:0007669"/>
    <property type="project" value="UniProtKB-UniRule"/>
</dbReference>
<dbReference type="AlphaFoldDB" id="A0A150PIZ2"/>
<evidence type="ECO:0000256" key="3">
    <source>
        <dbReference type="ARBA" id="ARBA00022605"/>
    </source>
</evidence>
<dbReference type="EC" id="1.13.11.54" evidence="9"/>
<keyword evidence="5 9" id="KW-0223">Dioxygenase</keyword>
<dbReference type="Proteomes" id="UP000075420">
    <property type="component" value="Unassembled WGS sequence"/>
</dbReference>
<comment type="subunit">
    <text evidence="9">Monomer.</text>
</comment>
<dbReference type="CDD" id="cd02232">
    <property type="entry name" value="cupin_ARD"/>
    <property type="match status" value="1"/>
</dbReference>
<feature type="region of interest" description="Disordered" evidence="10">
    <location>
        <begin position="1"/>
        <end position="20"/>
    </location>
</feature>
<dbReference type="EMBL" id="JELY01001482">
    <property type="protein sequence ID" value="KYF55630.1"/>
    <property type="molecule type" value="Genomic_DNA"/>
</dbReference>
<dbReference type="InterPro" id="IPR023956">
    <property type="entry name" value="ARD_bac"/>
</dbReference>
<evidence type="ECO:0000256" key="9">
    <source>
        <dbReference type="HAMAP-Rule" id="MF_01682"/>
    </source>
</evidence>
<dbReference type="EC" id="1.13.11.53" evidence="9"/>
<organism evidence="11 12">
    <name type="scientific">Sorangium cellulosum</name>
    <name type="common">Polyangium cellulosum</name>
    <dbReference type="NCBI Taxonomy" id="56"/>
    <lineage>
        <taxon>Bacteria</taxon>
        <taxon>Pseudomonadati</taxon>
        <taxon>Myxococcota</taxon>
        <taxon>Polyangia</taxon>
        <taxon>Polyangiales</taxon>
        <taxon>Polyangiaceae</taxon>
        <taxon>Sorangium</taxon>
    </lineage>
</organism>
<evidence type="ECO:0000256" key="2">
    <source>
        <dbReference type="ARBA" id="ARBA00022596"/>
    </source>
</evidence>
<keyword evidence="3 9" id="KW-0028">Amino-acid biosynthesis</keyword>
<feature type="site" description="May play a role in transmitting local conformational changes" evidence="9">
    <location>
        <position position="102"/>
    </location>
</feature>
<evidence type="ECO:0000256" key="4">
    <source>
        <dbReference type="ARBA" id="ARBA00022723"/>
    </source>
</evidence>
<keyword evidence="4 9" id="KW-0479">Metal-binding</keyword>
<dbReference type="PANTHER" id="PTHR23418:SF0">
    <property type="entry name" value="ACIREDUCTONE DIOXYGENASE"/>
    <property type="match status" value="1"/>
</dbReference>
<dbReference type="GO" id="GO:0019509">
    <property type="term" value="P:L-methionine salvage from methylthioadenosine"/>
    <property type="evidence" value="ECO:0007669"/>
    <property type="project" value="UniProtKB-UniRule"/>
</dbReference>
<name>A0A150PIZ2_SORCE</name>
<sequence length="181" mass="20508">MSHLTIYPEDQPDRPSGEYTDLDDIRRELAAVGVRFERVDASIPLPDGAGQEEVLAAYRHVVEAERAAHGYEIVDVVRMRPDAPNAEQARKKFLSEHTHTEDESRILVEGSGCFYLHAGQRVLQIVCTRGDLISVPAEMRHWFDMGPRPLFAAIRFFERPDGWVGNFTGSDIADRFPRYAP</sequence>
<dbReference type="GO" id="GO:0010309">
    <property type="term" value="F:acireductone dioxygenase [iron(II)-requiring] activity"/>
    <property type="evidence" value="ECO:0007669"/>
    <property type="project" value="UniProtKB-UniRule"/>
</dbReference>
<gene>
    <name evidence="9" type="primary">mtnD</name>
    <name evidence="11" type="ORF">BE08_38935</name>
</gene>
<feature type="site" description="Important to generate the dianion" evidence="9">
    <location>
        <position position="105"/>
    </location>
</feature>
<dbReference type="GO" id="GO:0016151">
    <property type="term" value="F:nickel cation binding"/>
    <property type="evidence" value="ECO:0007669"/>
    <property type="project" value="UniProtKB-UniRule"/>
</dbReference>
<evidence type="ECO:0000256" key="10">
    <source>
        <dbReference type="SAM" id="MobiDB-lite"/>
    </source>
</evidence>
<comment type="similarity">
    <text evidence="9">Belongs to the acireductone dioxygenase (ARD) family.</text>
</comment>
<proteinExistence type="inferred from homology"/>
<feature type="binding site" evidence="9">
    <location>
        <position position="141"/>
    </location>
    <ligand>
        <name>Fe(2+)</name>
        <dbReference type="ChEBI" id="CHEBI:29033"/>
    </ligand>
</feature>
<dbReference type="GO" id="GO:0005506">
    <property type="term" value="F:iron ion binding"/>
    <property type="evidence" value="ECO:0007669"/>
    <property type="project" value="UniProtKB-UniRule"/>
</dbReference>
<reference evidence="11 12" key="1">
    <citation type="submission" date="2014-02" db="EMBL/GenBank/DDBJ databases">
        <title>The small core and large imbalanced accessory genome model reveals a collaborative survival strategy of Sorangium cellulosum strains in nature.</title>
        <authorList>
            <person name="Han K."/>
            <person name="Peng R."/>
            <person name="Blom J."/>
            <person name="Li Y.-Z."/>
        </authorList>
    </citation>
    <scope>NUCLEOTIDE SEQUENCE [LARGE SCALE GENOMIC DNA]</scope>
    <source>
        <strain evidence="11 12">So0157-25</strain>
    </source>
</reference>
<evidence type="ECO:0000313" key="12">
    <source>
        <dbReference type="Proteomes" id="UP000075420"/>
    </source>
</evidence>
<evidence type="ECO:0000256" key="6">
    <source>
        <dbReference type="ARBA" id="ARBA00023002"/>
    </source>
</evidence>
<dbReference type="PANTHER" id="PTHR23418">
    <property type="entry name" value="ACIREDUCTONE DIOXYGENASE"/>
    <property type="match status" value="1"/>
</dbReference>
<feature type="site" description="May play a role in metal incorporation in vivo" evidence="9">
    <location>
        <position position="96"/>
    </location>
</feature>
<comment type="cofactor">
    <cofactor evidence="9">
        <name>Ni(2+)</name>
        <dbReference type="ChEBI" id="CHEBI:49786"/>
    </cofactor>
    <text evidence="9">Binds 1 nickel ion per monomer.</text>
</comment>
<keyword evidence="7 9" id="KW-0408">Iron</keyword>
<feature type="binding site" evidence="9">
    <location>
        <position position="97"/>
    </location>
    <ligand>
        <name>Ni(2+)</name>
        <dbReference type="ChEBI" id="CHEBI:49786"/>
    </ligand>
</feature>
<comment type="catalytic activity">
    <reaction evidence="1 9">
        <text>1,2-dihydroxy-5-(methylsulfanyl)pent-1-en-3-one + O2 = 4-methylsulfanyl-2-oxobutanoate + formate + 2 H(+)</text>
        <dbReference type="Rhea" id="RHEA:24504"/>
        <dbReference type="ChEBI" id="CHEBI:15378"/>
        <dbReference type="ChEBI" id="CHEBI:15379"/>
        <dbReference type="ChEBI" id="CHEBI:15740"/>
        <dbReference type="ChEBI" id="CHEBI:16723"/>
        <dbReference type="ChEBI" id="CHEBI:49252"/>
        <dbReference type="EC" id="1.13.11.54"/>
    </reaction>
</comment>
<dbReference type="InterPro" id="IPR011051">
    <property type="entry name" value="RmlC_Cupin_sf"/>
</dbReference>
<comment type="caution">
    <text evidence="11">The sequence shown here is derived from an EMBL/GenBank/DDBJ whole genome shotgun (WGS) entry which is preliminary data.</text>
</comment>
<comment type="cofactor">
    <cofactor evidence="9">
        <name>Fe(2+)</name>
        <dbReference type="ChEBI" id="CHEBI:29033"/>
    </cofactor>
    <text evidence="9">Binds 1 Fe(2+) cation per monomer.</text>
</comment>
<dbReference type="InterPro" id="IPR014710">
    <property type="entry name" value="RmlC-like_jellyroll"/>
</dbReference>
<dbReference type="Pfam" id="PF03079">
    <property type="entry name" value="ARD"/>
    <property type="match status" value="1"/>
</dbReference>
<feature type="binding site" evidence="9">
    <location>
        <position position="99"/>
    </location>
    <ligand>
        <name>Ni(2+)</name>
        <dbReference type="ChEBI" id="CHEBI:49786"/>
    </ligand>
</feature>
<protein>
    <recommendedName>
        <fullName evidence="9">Acireductone dioxygenase</fullName>
    </recommendedName>
    <alternativeName>
        <fullName evidence="9">1,2-dihydroxy-3-keto-5-methylthiopentene dioxygenase</fullName>
        <shortName evidence="9">DHK-MTPene dioxygenase</shortName>
    </alternativeName>
    <alternativeName>
        <fullName evidence="9">Acireductone dioxygenase (Fe(2+)-requiring)</fullName>
        <shortName evidence="9">ARD'</shortName>
        <shortName evidence="9">Fe-ARD</shortName>
        <ecNumber evidence="9">1.13.11.54</ecNumber>
    </alternativeName>
    <alternativeName>
        <fullName evidence="9">Acireductone dioxygenase (Ni(2+)-requiring)</fullName>
        <shortName evidence="9">ARD</shortName>
        <shortName evidence="9">Ni-ARD</shortName>
        <ecNumber evidence="9">1.13.11.53</ecNumber>
    </alternativeName>
</protein>
<dbReference type="GO" id="GO:0019284">
    <property type="term" value="P:L-methionine salvage from S-adenosylmethionine"/>
    <property type="evidence" value="ECO:0007669"/>
    <property type="project" value="InterPro"/>
</dbReference>
<dbReference type="InterPro" id="IPR004313">
    <property type="entry name" value="ARD"/>
</dbReference>
<comment type="catalytic activity">
    <reaction evidence="9">
        <text>1,2-dihydroxy-5-(methylsulfanyl)pent-1-en-3-one + O2 = 3-(methylsulfanyl)propanoate + CO + formate + 2 H(+)</text>
        <dbReference type="Rhea" id="RHEA:14161"/>
        <dbReference type="ChEBI" id="CHEBI:15378"/>
        <dbReference type="ChEBI" id="CHEBI:15379"/>
        <dbReference type="ChEBI" id="CHEBI:15740"/>
        <dbReference type="ChEBI" id="CHEBI:17245"/>
        <dbReference type="ChEBI" id="CHEBI:49016"/>
        <dbReference type="ChEBI" id="CHEBI:49252"/>
        <dbReference type="EC" id="1.13.11.53"/>
    </reaction>
</comment>
<comment type="function">
    <text evidence="9">Catalyzes 2 different reactions between oxygene and the acireductone 1,2-dihydroxy-3-keto-5-methylthiopentene (DHK-MTPene) depending upon the metal bound in the active site. Fe-containing acireductone dioxygenase (Fe-ARD) produces formate and 2-keto-4-methylthiobutyrate (KMTB), the alpha-ketoacid precursor of methionine in the methionine recycle pathway. Ni-containing acireductone dioxygenase (Ni-ARD) produces methylthiopropionate, carbon monoxide and formate, and does not lie on the methionine recycle pathway.</text>
</comment>
<keyword evidence="6 9" id="KW-0560">Oxidoreductase</keyword>
<dbReference type="HAMAP" id="MF_01682">
    <property type="entry name" value="Salvage_MtnD"/>
    <property type="match status" value="1"/>
</dbReference>
<evidence type="ECO:0000256" key="5">
    <source>
        <dbReference type="ARBA" id="ARBA00022964"/>
    </source>
</evidence>
<keyword evidence="8 9" id="KW-0486">Methionine biosynthesis</keyword>
<evidence type="ECO:0000313" key="11">
    <source>
        <dbReference type="EMBL" id="KYF55630.1"/>
    </source>
</evidence>
<feature type="binding site" evidence="9">
    <location>
        <position position="141"/>
    </location>
    <ligand>
        <name>Ni(2+)</name>
        <dbReference type="ChEBI" id="CHEBI:49786"/>
    </ligand>
</feature>
<feature type="binding site" evidence="9">
    <location>
        <position position="103"/>
    </location>
    <ligand>
        <name>Fe(2+)</name>
        <dbReference type="ChEBI" id="CHEBI:29033"/>
    </ligand>
</feature>
<feature type="binding site" evidence="9">
    <location>
        <position position="99"/>
    </location>
    <ligand>
        <name>Fe(2+)</name>
        <dbReference type="ChEBI" id="CHEBI:29033"/>
    </ligand>
</feature>
<evidence type="ECO:0000256" key="1">
    <source>
        <dbReference type="ARBA" id="ARBA00000428"/>
    </source>
</evidence>
<comment type="pathway">
    <text evidence="9">Amino-acid biosynthesis; L-methionine biosynthesis via salvage pathway; L-methionine from S-methyl-5-thio-alpha-D-ribose 1-phosphate: step 5/6.</text>
</comment>
<evidence type="ECO:0000256" key="8">
    <source>
        <dbReference type="ARBA" id="ARBA00023167"/>
    </source>
</evidence>
<accession>A0A150PIZ2</accession>